<protein>
    <submittedName>
        <fullName evidence="4">Lipopolysaccharide-modifying protein</fullName>
    </submittedName>
</protein>
<dbReference type="AlphaFoldDB" id="A0A0A2JBQ6"/>
<keyword evidence="5" id="KW-1185">Reference proteome</keyword>
<dbReference type="VEuPathDB" id="FungiDB:PEXP_091110"/>
<dbReference type="SMART" id="SM00672">
    <property type="entry name" value="CAP10"/>
    <property type="match status" value="1"/>
</dbReference>
<keyword evidence="2" id="KW-1133">Transmembrane helix</keyword>
<feature type="compositionally biased region" description="Low complexity" evidence="1">
    <location>
        <begin position="707"/>
        <end position="718"/>
    </location>
</feature>
<feature type="compositionally biased region" description="Low complexity" evidence="1">
    <location>
        <begin position="441"/>
        <end position="451"/>
    </location>
</feature>
<dbReference type="InterPro" id="IPR051091">
    <property type="entry name" value="O-Glucosyltr/Glycosyltrsf_90"/>
</dbReference>
<dbReference type="Proteomes" id="UP000030143">
    <property type="component" value="Unassembled WGS sequence"/>
</dbReference>
<dbReference type="RefSeq" id="XP_016594982.1">
    <property type="nucleotide sequence ID" value="XM_016748140.1"/>
</dbReference>
<feature type="compositionally biased region" description="Polar residues" evidence="1">
    <location>
        <begin position="689"/>
        <end position="698"/>
    </location>
</feature>
<keyword evidence="2" id="KW-0812">Transmembrane</keyword>
<evidence type="ECO:0000313" key="4">
    <source>
        <dbReference type="EMBL" id="KGO52216.1"/>
    </source>
</evidence>
<evidence type="ECO:0000256" key="1">
    <source>
        <dbReference type="SAM" id="MobiDB-lite"/>
    </source>
</evidence>
<dbReference type="GeneID" id="27683561"/>
<dbReference type="Pfam" id="PF05686">
    <property type="entry name" value="Glyco_transf_90"/>
    <property type="match status" value="1"/>
</dbReference>
<keyword evidence="2" id="KW-0472">Membrane</keyword>
<dbReference type="InterPro" id="IPR006598">
    <property type="entry name" value="CAP10"/>
</dbReference>
<feature type="region of interest" description="Disordered" evidence="1">
    <location>
        <begin position="730"/>
        <end position="839"/>
    </location>
</feature>
<sequence length="839" mass="95299">MHQSWNRWCSLRRMIFAVASTCGVFTYLIWFGMNSDRDNVPRLLTQLIPAGHCTCQSSTSFQCADCLTCVASPSSLEPKHLATWSFQYGRDDQNLGLTESQCQAAFPGLFQDIQRGVKYWKSQGRISRDDLSTVPFEDGMARAIISNGDLYVVATRAKGDDHRRKILGTLGSIHRALSASSNRTLHPTIEFIFSIEDRVDDVDAAGHPVWVLSRKASEESVILMPDFGYWSWDKSNIGPYGQVVQSIMAAESNLKFADKERKLVWRGKLSFAPKLRRALLDIARGKSWSYVKELDWSKQANFLSMEDHCRYMFIGHVEGRAYSASLKYRQACRSVVVAHKLQYIQHHHYLLVSSGPEQNYVEVERDFSDLPKRMDELLKNPAKAEYIANNSIKTFRERYLTPAAEACYWRALWEGWLKSRRMSHATLNGRRSIGDSETKQSSISPATPSSRSYKEASTSRWQLQSLFQSFLEDRPANTMLAVQERRLLVSWDLKAIHYLRRCLRTWIQDKVPGDAIGAFLVTILYEQDFHLDYRLTMMVQDRQTQLHIARRLLAFYQIRDEAGTPIWDNVTVYDEDARPKQPAIHRKSVAGSFAIARKELPPRIPTPPPADPRWPLFMGALSDPEIEDLMDKLGDDDQHSGEDLPPLFTGVREEDIPIIQAFRRFNLHKDDSSEDLPLPESRTDRIGDTSKQTNTSQDKPLPPPITRKPLPALPTDKPLPAFKPLLPLPPLSRISSPSPSSVRVSTFKSGKKLKVRWADRMPDRHADIQQGDIKDDLRSSAPARPELSASGNQPQLSRPEDIIHAHIRTPSHYTAPPPPPQLRKKPAVEDLRKAGEGSG</sequence>
<feature type="compositionally biased region" description="Low complexity" evidence="1">
    <location>
        <begin position="730"/>
        <end position="741"/>
    </location>
</feature>
<accession>A0A0A2JBQ6</accession>
<feature type="transmembrane region" description="Helical" evidence="2">
    <location>
        <begin position="14"/>
        <end position="33"/>
    </location>
</feature>
<feature type="region of interest" description="Disordered" evidence="1">
    <location>
        <begin position="670"/>
        <end position="718"/>
    </location>
</feature>
<evidence type="ECO:0000313" key="5">
    <source>
        <dbReference type="Proteomes" id="UP000030143"/>
    </source>
</evidence>
<feature type="domain" description="Glycosyl transferase CAP10" evidence="3">
    <location>
        <begin position="185"/>
        <end position="420"/>
    </location>
</feature>
<dbReference type="OrthoDB" id="202415at2759"/>
<proteinExistence type="predicted"/>
<evidence type="ECO:0000256" key="2">
    <source>
        <dbReference type="SAM" id="Phobius"/>
    </source>
</evidence>
<dbReference type="HOGENOM" id="CLU_338913_0_0_1"/>
<feature type="compositionally biased region" description="Basic and acidic residues" evidence="1">
    <location>
        <begin position="756"/>
        <end position="778"/>
    </location>
</feature>
<organism evidence="4 5">
    <name type="scientific">Penicillium expansum</name>
    <name type="common">Blue mold rot fungus</name>
    <dbReference type="NCBI Taxonomy" id="27334"/>
    <lineage>
        <taxon>Eukaryota</taxon>
        <taxon>Fungi</taxon>
        <taxon>Dikarya</taxon>
        <taxon>Ascomycota</taxon>
        <taxon>Pezizomycotina</taxon>
        <taxon>Eurotiomycetes</taxon>
        <taxon>Eurotiomycetidae</taxon>
        <taxon>Eurotiales</taxon>
        <taxon>Aspergillaceae</taxon>
        <taxon>Penicillium</taxon>
    </lineage>
</organism>
<evidence type="ECO:0000259" key="3">
    <source>
        <dbReference type="SMART" id="SM00672"/>
    </source>
</evidence>
<dbReference type="EMBL" id="JQFZ01000273">
    <property type="protein sequence ID" value="KGO52216.1"/>
    <property type="molecule type" value="Genomic_DNA"/>
</dbReference>
<name>A0A0A2JBQ6_PENEN</name>
<feature type="region of interest" description="Disordered" evidence="1">
    <location>
        <begin position="430"/>
        <end position="454"/>
    </location>
</feature>
<dbReference type="PANTHER" id="PTHR12203:SF107">
    <property type="entry name" value="GLYCOSYL TRANSFERASE CAP10 DOMAIN-CONTAINING PROTEIN"/>
    <property type="match status" value="1"/>
</dbReference>
<comment type="caution">
    <text evidence="4">The sequence shown here is derived from an EMBL/GenBank/DDBJ whole genome shotgun (WGS) entry which is preliminary data.</text>
</comment>
<reference evidence="4 5" key="1">
    <citation type="journal article" date="2015" name="Mol. Plant Microbe Interact.">
        <title>Genome, transcriptome, and functional analyses of Penicillium expansum provide new insights into secondary metabolism and pathogenicity.</title>
        <authorList>
            <person name="Ballester A.R."/>
            <person name="Marcet-Houben M."/>
            <person name="Levin E."/>
            <person name="Sela N."/>
            <person name="Selma-Lazaro C."/>
            <person name="Carmona L."/>
            <person name="Wisniewski M."/>
            <person name="Droby S."/>
            <person name="Gonzalez-Candelas L."/>
            <person name="Gabaldon T."/>
        </authorList>
    </citation>
    <scope>NUCLEOTIDE SEQUENCE [LARGE SCALE GENOMIC DNA]</scope>
    <source>
        <strain evidence="4 5">MD-8</strain>
    </source>
</reference>
<dbReference type="PANTHER" id="PTHR12203">
    <property type="entry name" value="KDEL LYS-ASP-GLU-LEU CONTAINING - RELATED"/>
    <property type="match status" value="1"/>
</dbReference>
<feature type="compositionally biased region" description="Basic and acidic residues" evidence="1">
    <location>
        <begin position="826"/>
        <end position="839"/>
    </location>
</feature>
<gene>
    <name evidence="4" type="ORF">PEX2_108720</name>
</gene>